<feature type="transmembrane region" description="Helical" evidence="9">
    <location>
        <begin position="766"/>
        <end position="788"/>
    </location>
</feature>
<evidence type="ECO:0000256" key="6">
    <source>
        <dbReference type="ARBA" id="ARBA00022989"/>
    </source>
</evidence>
<reference evidence="11" key="1">
    <citation type="submission" date="2020-05" db="UniProtKB">
        <authorList>
            <consortium name="EnsemblMetazoa"/>
        </authorList>
    </citation>
    <scope>IDENTIFICATION</scope>
    <source>
        <strain evidence="11">Aabys</strain>
    </source>
</reference>
<accession>A0A1I8NB13</accession>
<feature type="transmembrane region" description="Helical" evidence="9">
    <location>
        <begin position="399"/>
        <end position="423"/>
    </location>
</feature>
<dbReference type="PIRSF" id="PIRSF001293">
    <property type="entry name" value="ATP6V0A1"/>
    <property type="match status" value="1"/>
</dbReference>
<dbReference type="GO" id="GO:0005886">
    <property type="term" value="C:plasma membrane"/>
    <property type="evidence" value="ECO:0007669"/>
    <property type="project" value="TreeGrafter"/>
</dbReference>
<comment type="function">
    <text evidence="9">Essential component of the vacuolar proton pump (V-ATPase), a multimeric enzyme that catalyzes the translocation of protons across the membranes. Required for assembly and activity of the V-ATPase.</text>
</comment>
<reference evidence="13" key="2">
    <citation type="submission" date="2025-04" db="UniProtKB">
        <authorList>
            <consortium name="RefSeq"/>
        </authorList>
    </citation>
    <scope>IDENTIFICATION</scope>
    <source>
        <strain evidence="13">Aabys</strain>
    </source>
</reference>
<dbReference type="InterPro" id="IPR002490">
    <property type="entry name" value="V-ATPase_116kDa_su"/>
</dbReference>
<dbReference type="OrthoDB" id="10264220at2759"/>
<keyword evidence="8 9" id="KW-0472">Membrane</keyword>
<evidence type="ECO:0000256" key="4">
    <source>
        <dbReference type="ARBA" id="ARBA00022692"/>
    </source>
</evidence>
<keyword evidence="10" id="KW-0175">Coiled coil</keyword>
<dbReference type="PANTHER" id="PTHR11629">
    <property type="entry name" value="VACUOLAR PROTON ATPASES"/>
    <property type="match status" value="1"/>
</dbReference>
<evidence type="ECO:0000256" key="9">
    <source>
        <dbReference type="RuleBase" id="RU361189"/>
    </source>
</evidence>
<feature type="transmembrane region" description="Helical" evidence="9">
    <location>
        <begin position="562"/>
        <end position="581"/>
    </location>
</feature>
<keyword evidence="12" id="KW-1185">Reference proteome</keyword>
<keyword evidence="5 9" id="KW-0375">Hydrogen ion transport</keyword>
<evidence type="ECO:0000256" key="5">
    <source>
        <dbReference type="ARBA" id="ARBA00022781"/>
    </source>
</evidence>
<dbReference type="GO" id="GO:0051117">
    <property type="term" value="F:ATPase binding"/>
    <property type="evidence" value="ECO:0007669"/>
    <property type="project" value="TreeGrafter"/>
</dbReference>
<protein>
    <recommendedName>
        <fullName evidence="9">V-type proton ATPase subunit a</fullName>
    </recommendedName>
</protein>
<evidence type="ECO:0000256" key="3">
    <source>
        <dbReference type="ARBA" id="ARBA00022448"/>
    </source>
</evidence>
<dbReference type="STRING" id="7370.A0A1I8NB13"/>
<evidence type="ECO:0000256" key="10">
    <source>
        <dbReference type="SAM" id="Coils"/>
    </source>
</evidence>
<dbReference type="GO" id="GO:0046961">
    <property type="term" value="F:proton-transporting ATPase activity, rotational mechanism"/>
    <property type="evidence" value="ECO:0007669"/>
    <property type="project" value="InterPro"/>
</dbReference>
<dbReference type="RefSeq" id="XP_005182551.1">
    <property type="nucleotide sequence ID" value="XM_005182494.3"/>
</dbReference>
<feature type="transmembrane region" description="Helical" evidence="9">
    <location>
        <begin position="634"/>
        <end position="656"/>
    </location>
</feature>
<dbReference type="VEuPathDB" id="VectorBase:MDOA013412"/>
<evidence type="ECO:0000256" key="7">
    <source>
        <dbReference type="ARBA" id="ARBA00023065"/>
    </source>
</evidence>
<keyword evidence="4 9" id="KW-0812">Transmembrane</keyword>
<keyword evidence="6 9" id="KW-1133">Transmembrane helix</keyword>
<sequence length="834" mass="95757">MGDMFRSEKMSLCQIFLQPEAAYETIAQFGEEGCVQFRDMNEGLTSYQRKFVAEVRRCDEMERKLRFIENEIRKDDINIPDLEPETIPPAPKPREMIDLEAQLEKTEKEIIELAQNDVNLKSNYLELTEMLRVLEKTQGFFEEQQVVNMELSKNAEDHHHGGGGHLGFVAGVVGRDREFAFERMLWRVARGNVFVKRSQLEESLRDPKTGNIMYKTVFVVFFQGEQLRTRVKKICTGFHASMYPCPEEHSERNDMIKGLRTRLDDLKVVLQQTEDQRKCVLTAVCNQISKWAAMVKKMKAVYHVMNLLNQDVTSKCLIGECWVPNRDLPAVQFALAEGSKAAGSHVPSFLNVVETNDTPPTYYRTNKFTRGFQNLIDAYGVATYREANPGLYTCITFPFLFAVMFGDMGHGFILFLFGFWMVVDEKRLGRKRGGEIWNIFFAGRYIIMLMGLFAVYTGFHYNDMFSKSINVFGTTWKIRYNRTTVLTNAAGLTLDPTYATDGVYVMGMDPIWQFADNKIIFLNTYKMKLSIIFGVLHMVFGVCMSVVNFVYFKRYASILLEFLPQMIFLLLLFGYMVFMMFYKWIKYSPKSDILADTPGCAPSVLIMFINMVLFKSSAVSPGCDENMFDGQTKLEMIFVIVAVICIPWMLIGKPLYIKFNRKHKPQHPDDYKSTDTLEMIEGDTAVVVEVTEVSNRDPNAGHGGHDEEPMSEIWIHQAIHTIEYVLSTISHTASYLRLWALSLAHAQLSEVLWTMVLSLALQMKGYAASVAVFLIFAVWVFFTIAIMVMMEGLSAFLHTLRLHWVEFMSKFYEGAGVIFQPFSFKVILQDDEEA</sequence>
<dbReference type="AlphaFoldDB" id="A0A1I8NB13"/>
<comment type="similarity">
    <text evidence="2 9">Belongs to the V-ATPase 116 kDa subunit family.</text>
</comment>
<dbReference type="EnsemblMetazoa" id="MDOA013412-RA">
    <property type="protein sequence ID" value="MDOA013412-PA"/>
    <property type="gene ID" value="MDOA013412"/>
</dbReference>
<dbReference type="eggNOG" id="KOG2189">
    <property type="taxonomic scope" value="Eukaryota"/>
</dbReference>
<keyword evidence="3 9" id="KW-0813">Transport</keyword>
<evidence type="ECO:0000256" key="1">
    <source>
        <dbReference type="ARBA" id="ARBA00004141"/>
    </source>
</evidence>
<evidence type="ECO:0000313" key="11">
    <source>
        <dbReference type="EnsemblMetazoa" id="MDOA013412-PA"/>
    </source>
</evidence>
<evidence type="ECO:0000256" key="8">
    <source>
        <dbReference type="ARBA" id="ARBA00023136"/>
    </source>
</evidence>
<feature type="transmembrane region" description="Helical" evidence="9">
    <location>
        <begin position="435"/>
        <end position="459"/>
    </location>
</feature>
<evidence type="ECO:0000313" key="13">
    <source>
        <dbReference type="RefSeq" id="XP_005182551.1"/>
    </source>
</evidence>
<gene>
    <name evidence="11" type="primary">101900321</name>
    <name evidence="13" type="synonym">LOC101900321</name>
</gene>
<name>A0A1I8NB13_MUSDO</name>
<dbReference type="KEGG" id="mde:101900321"/>
<dbReference type="Pfam" id="PF01496">
    <property type="entry name" value="V_ATPase_I"/>
    <property type="match status" value="1"/>
</dbReference>
<dbReference type="VEuPathDB" id="VectorBase:MDOMA2_004239"/>
<feature type="transmembrane region" description="Helical" evidence="9">
    <location>
        <begin position="529"/>
        <end position="550"/>
    </location>
</feature>
<evidence type="ECO:0000256" key="2">
    <source>
        <dbReference type="ARBA" id="ARBA00009904"/>
    </source>
</evidence>
<dbReference type="GO" id="GO:0007035">
    <property type="term" value="P:vacuolar acidification"/>
    <property type="evidence" value="ECO:0007669"/>
    <property type="project" value="TreeGrafter"/>
</dbReference>
<keyword evidence="7 9" id="KW-0406">Ion transport</keyword>
<evidence type="ECO:0000313" key="12">
    <source>
        <dbReference type="Proteomes" id="UP001652621"/>
    </source>
</evidence>
<organism evidence="11">
    <name type="scientific">Musca domestica</name>
    <name type="common">House fly</name>
    <dbReference type="NCBI Taxonomy" id="7370"/>
    <lineage>
        <taxon>Eukaryota</taxon>
        <taxon>Metazoa</taxon>
        <taxon>Ecdysozoa</taxon>
        <taxon>Arthropoda</taxon>
        <taxon>Hexapoda</taxon>
        <taxon>Insecta</taxon>
        <taxon>Pterygota</taxon>
        <taxon>Neoptera</taxon>
        <taxon>Endopterygota</taxon>
        <taxon>Diptera</taxon>
        <taxon>Brachycera</taxon>
        <taxon>Muscomorpha</taxon>
        <taxon>Muscoidea</taxon>
        <taxon>Muscidae</taxon>
        <taxon>Musca</taxon>
    </lineage>
</organism>
<dbReference type="GO" id="GO:0000220">
    <property type="term" value="C:vacuolar proton-transporting V-type ATPase, V0 domain"/>
    <property type="evidence" value="ECO:0007669"/>
    <property type="project" value="InterPro"/>
</dbReference>
<dbReference type="Proteomes" id="UP001652621">
    <property type="component" value="Unplaced"/>
</dbReference>
<dbReference type="InterPro" id="IPR026028">
    <property type="entry name" value="V-type_ATPase_116kDa_su_euka"/>
</dbReference>
<feature type="coiled-coil region" evidence="10">
    <location>
        <begin position="58"/>
        <end position="123"/>
    </location>
</feature>
<comment type="subcellular location">
    <subcellularLocation>
        <location evidence="1">Membrane</location>
        <topology evidence="1">Multi-pass membrane protein</topology>
    </subcellularLocation>
</comment>
<dbReference type="PANTHER" id="PTHR11629:SF61">
    <property type="entry name" value="V-TYPE PROTON ATPASE SUBUNIT A"/>
    <property type="match status" value="1"/>
</dbReference>
<proteinExistence type="inferred from homology"/>
<dbReference type="GeneID" id="101900321"/>